<evidence type="ECO:0000313" key="11">
    <source>
        <dbReference type="Proteomes" id="UP000756346"/>
    </source>
</evidence>
<dbReference type="RefSeq" id="XP_046016634.1">
    <property type="nucleotide sequence ID" value="XM_046152733.1"/>
</dbReference>
<feature type="region of interest" description="Disordered" evidence="7">
    <location>
        <begin position="420"/>
        <end position="440"/>
    </location>
</feature>
<dbReference type="SMART" id="SM00724">
    <property type="entry name" value="TLC"/>
    <property type="match status" value="1"/>
</dbReference>
<evidence type="ECO:0000256" key="7">
    <source>
        <dbReference type="SAM" id="MobiDB-lite"/>
    </source>
</evidence>
<dbReference type="EMBL" id="JAGTJQ010000002">
    <property type="protein sequence ID" value="KAH7037513.1"/>
    <property type="molecule type" value="Genomic_DNA"/>
</dbReference>
<gene>
    <name evidence="10" type="ORF">B0I36DRAFT_314221</name>
</gene>
<comment type="caution">
    <text evidence="10">The sequence shown here is derived from an EMBL/GenBank/DDBJ whole genome shotgun (WGS) entry which is preliminary data.</text>
</comment>
<dbReference type="GeneID" id="70182279"/>
<comment type="similarity">
    <text evidence="2">Belongs to the sphingosine N-acyltransferase family.</text>
</comment>
<name>A0A9P9BXY3_9PEZI</name>
<feature type="compositionally biased region" description="Polar residues" evidence="7">
    <location>
        <begin position="23"/>
        <end position="56"/>
    </location>
</feature>
<accession>A0A9P9BXY3</accession>
<feature type="transmembrane region" description="Helical" evidence="8">
    <location>
        <begin position="93"/>
        <end position="110"/>
    </location>
</feature>
<evidence type="ECO:0000313" key="10">
    <source>
        <dbReference type="EMBL" id="KAH7037513.1"/>
    </source>
</evidence>
<evidence type="ECO:0000256" key="2">
    <source>
        <dbReference type="ARBA" id="ARBA00009808"/>
    </source>
</evidence>
<feature type="compositionally biased region" description="Acidic residues" evidence="7">
    <location>
        <begin position="426"/>
        <end position="440"/>
    </location>
</feature>
<keyword evidence="5 6" id="KW-0472">Membrane</keyword>
<evidence type="ECO:0000256" key="3">
    <source>
        <dbReference type="ARBA" id="ARBA00022692"/>
    </source>
</evidence>
<dbReference type="InterPro" id="IPR016439">
    <property type="entry name" value="Lag1/Lac1-like"/>
</dbReference>
<feature type="compositionally biased region" description="Low complexity" evidence="7">
    <location>
        <begin position="1"/>
        <end position="21"/>
    </location>
</feature>
<feature type="transmembrane region" description="Helical" evidence="8">
    <location>
        <begin position="301"/>
        <end position="321"/>
    </location>
</feature>
<protein>
    <submittedName>
        <fullName evidence="10">Longevity-assurance protein</fullName>
    </submittedName>
</protein>
<sequence>MSDPIAATAPAQEAQTASPAPVKSSQSKPTTAPKMTNDKLQPPTTRPVVTSRNSMNGPLYMQASNNKALIRRVRRKGDGSFKSLCRWFVDNQTGFSFNLLAFMFLAHYFLPKARPTTSKFFTLGQYNPRTGQYGNGKDDYYFISFCIVLFTGLRAGVMEYVLAPLAKHWGISKRKDVTRFSEQAWMLLYYIVFWTLGVYIYANSPYYLNLQELWTNWPNREVDGLMKFYMLAQWAFWLQQIIVINIEERRKDHWQMFAHHIITITLVSGCYNYHHTRIGNLILVLMDTIDVILPLAKCLKYLGFTTICDGVFGLFVLSWFVTRHVFYPMACYSVYKHTAQLIPVGCYRGSQDNLTGPHPIPDNWSHLFEPYSNPEGYVCFSDGVRWGFLSALLFLLVLTLVWFTMIIKVVTKVLRGDSADDIRSDGEEEEEEVEEYEYEEVQPYEEEVGVESIDLKGWERRSGVKRAATATSVSLPGHSDRKELLGRIGCEKQVE</sequence>
<feature type="region of interest" description="Disordered" evidence="7">
    <location>
        <begin position="1"/>
        <end position="56"/>
    </location>
</feature>
<proteinExistence type="inferred from homology"/>
<dbReference type="Proteomes" id="UP000756346">
    <property type="component" value="Unassembled WGS sequence"/>
</dbReference>
<dbReference type="PROSITE" id="PS50922">
    <property type="entry name" value="TLC"/>
    <property type="match status" value="1"/>
</dbReference>
<comment type="subcellular location">
    <subcellularLocation>
        <location evidence="1">Membrane</location>
        <topology evidence="1">Multi-pass membrane protein</topology>
    </subcellularLocation>
</comment>
<reference evidence="10" key="1">
    <citation type="journal article" date="2021" name="Nat. Commun.">
        <title>Genetic determinants of endophytism in the Arabidopsis root mycobiome.</title>
        <authorList>
            <person name="Mesny F."/>
            <person name="Miyauchi S."/>
            <person name="Thiergart T."/>
            <person name="Pickel B."/>
            <person name="Atanasova L."/>
            <person name="Karlsson M."/>
            <person name="Huettel B."/>
            <person name="Barry K.W."/>
            <person name="Haridas S."/>
            <person name="Chen C."/>
            <person name="Bauer D."/>
            <person name="Andreopoulos W."/>
            <person name="Pangilinan J."/>
            <person name="LaButti K."/>
            <person name="Riley R."/>
            <person name="Lipzen A."/>
            <person name="Clum A."/>
            <person name="Drula E."/>
            <person name="Henrissat B."/>
            <person name="Kohler A."/>
            <person name="Grigoriev I.V."/>
            <person name="Martin F.M."/>
            <person name="Hacquard S."/>
        </authorList>
    </citation>
    <scope>NUCLEOTIDE SEQUENCE</scope>
    <source>
        <strain evidence="10">MPI-CAGE-CH-0230</strain>
    </source>
</reference>
<evidence type="ECO:0000256" key="8">
    <source>
        <dbReference type="SAM" id="Phobius"/>
    </source>
</evidence>
<keyword evidence="11" id="KW-1185">Reference proteome</keyword>
<dbReference type="PANTHER" id="PTHR12560:SF0">
    <property type="entry name" value="LD18904P"/>
    <property type="match status" value="1"/>
</dbReference>
<evidence type="ECO:0000256" key="6">
    <source>
        <dbReference type="PROSITE-ProRule" id="PRU00205"/>
    </source>
</evidence>
<feature type="transmembrane region" description="Helical" evidence="8">
    <location>
        <begin position="140"/>
        <end position="166"/>
    </location>
</feature>
<feature type="transmembrane region" description="Helical" evidence="8">
    <location>
        <begin position="187"/>
        <end position="208"/>
    </location>
</feature>
<evidence type="ECO:0000259" key="9">
    <source>
        <dbReference type="PROSITE" id="PS50922"/>
    </source>
</evidence>
<dbReference type="Pfam" id="PF03798">
    <property type="entry name" value="TRAM_LAG1_CLN8"/>
    <property type="match status" value="1"/>
</dbReference>
<dbReference type="GO" id="GO:0046513">
    <property type="term" value="P:ceramide biosynthetic process"/>
    <property type="evidence" value="ECO:0007669"/>
    <property type="project" value="InterPro"/>
</dbReference>
<evidence type="ECO:0000256" key="1">
    <source>
        <dbReference type="ARBA" id="ARBA00004141"/>
    </source>
</evidence>
<dbReference type="InterPro" id="IPR006634">
    <property type="entry name" value="TLC-dom"/>
</dbReference>
<dbReference type="PANTHER" id="PTHR12560">
    <property type="entry name" value="LONGEVITY ASSURANCE FACTOR 1 LAG1"/>
    <property type="match status" value="1"/>
</dbReference>
<keyword evidence="3 6" id="KW-0812">Transmembrane</keyword>
<feature type="transmembrane region" description="Helical" evidence="8">
    <location>
        <begin position="228"/>
        <end position="246"/>
    </location>
</feature>
<evidence type="ECO:0000256" key="5">
    <source>
        <dbReference type="ARBA" id="ARBA00023136"/>
    </source>
</evidence>
<keyword evidence="4 8" id="KW-1133">Transmembrane helix</keyword>
<organism evidence="10 11">
    <name type="scientific">Microdochium trichocladiopsis</name>
    <dbReference type="NCBI Taxonomy" id="1682393"/>
    <lineage>
        <taxon>Eukaryota</taxon>
        <taxon>Fungi</taxon>
        <taxon>Dikarya</taxon>
        <taxon>Ascomycota</taxon>
        <taxon>Pezizomycotina</taxon>
        <taxon>Sordariomycetes</taxon>
        <taxon>Xylariomycetidae</taxon>
        <taxon>Xylariales</taxon>
        <taxon>Microdochiaceae</taxon>
        <taxon>Microdochium</taxon>
    </lineage>
</organism>
<feature type="transmembrane region" description="Helical" evidence="8">
    <location>
        <begin position="386"/>
        <end position="407"/>
    </location>
</feature>
<feature type="domain" description="TLC" evidence="9">
    <location>
        <begin position="178"/>
        <end position="415"/>
    </location>
</feature>
<dbReference type="GO" id="GO:0050291">
    <property type="term" value="F:sphingosine N-acyltransferase activity"/>
    <property type="evidence" value="ECO:0007669"/>
    <property type="project" value="InterPro"/>
</dbReference>
<dbReference type="GO" id="GO:0016020">
    <property type="term" value="C:membrane"/>
    <property type="evidence" value="ECO:0007669"/>
    <property type="project" value="UniProtKB-SubCell"/>
</dbReference>
<dbReference type="OrthoDB" id="537032at2759"/>
<dbReference type="AlphaFoldDB" id="A0A9P9BXY3"/>
<evidence type="ECO:0000256" key="4">
    <source>
        <dbReference type="ARBA" id="ARBA00022989"/>
    </source>
</evidence>